<dbReference type="SMART" id="SM00637">
    <property type="entry name" value="CBD_II"/>
    <property type="match status" value="1"/>
</dbReference>
<dbReference type="Proteomes" id="UP000598174">
    <property type="component" value="Unassembled WGS sequence"/>
</dbReference>
<organism evidence="4 5">
    <name type="scientific">Paractinoplanes ferrugineus</name>
    <dbReference type="NCBI Taxonomy" id="113564"/>
    <lineage>
        <taxon>Bacteria</taxon>
        <taxon>Bacillati</taxon>
        <taxon>Actinomycetota</taxon>
        <taxon>Actinomycetes</taxon>
        <taxon>Micromonosporales</taxon>
        <taxon>Micromonosporaceae</taxon>
        <taxon>Paractinoplanes</taxon>
    </lineage>
</organism>
<dbReference type="PROSITE" id="PS51318">
    <property type="entry name" value="TAT"/>
    <property type="match status" value="1"/>
</dbReference>
<feature type="chain" id="PRO_5037204879" evidence="2">
    <location>
        <begin position="32"/>
        <end position="426"/>
    </location>
</feature>
<gene>
    <name evidence="4" type="ORF">Afe05nite_69060</name>
</gene>
<comment type="caution">
    <text evidence="4">The sequence shown here is derived from an EMBL/GenBank/DDBJ whole genome shotgun (WGS) entry which is preliminary data.</text>
</comment>
<dbReference type="InterPro" id="IPR036749">
    <property type="entry name" value="Expansin_CBD_sf"/>
</dbReference>
<reference evidence="4" key="1">
    <citation type="submission" date="2021-01" db="EMBL/GenBank/DDBJ databases">
        <title>Whole genome shotgun sequence of Actinoplanes ferrugineus NBRC 15555.</title>
        <authorList>
            <person name="Komaki H."/>
            <person name="Tamura T."/>
        </authorList>
    </citation>
    <scope>NUCLEOTIDE SEQUENCE</scope>
    <source>
        <strain evidence="4">NBRC 15555</strain>
    </source>
</reference>
<evidence type="ECO:0000259" key="3">
    <source>
        <dbReference type="PROSITE" id="PS51173"/>
    </source>
</evidence>
<dbReference type="Gene3D" id="2.40.40.10">
    <property type="entry name" value="RlpA-like domain"/>
    <property type="match status" value="1"/>
</dbReference>
<keyword evidence="5" id="KW-1185">Reference proteome</keyword>
<dbReference type="InterPro" id="IPR008965">
    <property type="entry name" value="CBM2/CBM3_carb-bd_dom_sf"/>
</dbReference>
<dbReference type="CDD" id="cd22191">
    <property type="entry name" value="DPBB_RlpA_EXP_N-like"/>
    <property type="match status" value="1"/>
</dbReference>
<protein>
    <submittedName>
        <fullName evidence="4">Cellulose-binding protein II</fullName>
    </submittedName>
</protein>
<dbReference type="SUPFAM" id="SSF49384">
    <property type="entry name" value="Carbohydrate-binding domain"/>
    <property type="match status" value="1"/>
</dbReference>
<accession>A0A919JDB0</accession>
<feature type="domain" description="CBM2" evidence="3">
    <location>
        <begin position="325"/>
        <end position="426"/>
    </location>
</feature>
<dbReference type="PROSITE" id="PS51173">
    <property type="entry name" value="CBM2"/>
    <property type="match status" value="1"/>
</dbReference>
<dbReference type="InterPro" id="IPR036908">
    <property type="entry name" value="RlpA-like_sf"/>
</dbReference>
<dbReference type="EMBL" id="BOMM01000060">
    <property type="protein sequence ID" value="GIE15066.1"/>
    <property type="molecule type" value="Genomic_DNA"/>
</dbReference>
<dbReference type="GO" id="GO:0005975">
    <property type="term" value="P:carbohydrate metabolic process"/>
    <property type="evidence" value="ECO:0007669"/>
    <property type="project" value="InterPro"/>
</dbReference>
<feature type="signal peptide" evidence="2">
    <location>
        <begin position="1"/>
        <end position="31"/>
    </location>
</feature>
<dbReference type="InterPro" id="IPR006311">
    <property type="entry name" value="TAT_signal"/>
</dbReference>
<dbReference type="RefSeq" id="WP_203821446.1">
    <property type="nucleotide sequence ID" value="NZ_BAAABP010000055.1"/>
</dbReference>
<feature type="region of interest" description="Disordered" evidence="1">
    <location>
        <begin position="298"/>
        <end position="331"/>
    </location>
</feature>
<keyword evidence="2" id="KW-0732">Signal</keyword>
<dbReference type="InterPro" id="IPR012291">
    <property type="entry name" value="CBM2_carb-bd_dom_sf"/>
</dbReference>
<evidence type="ECO:0000256" key="2">
    <source>
        <dbReference type="SAM" id="SignalP"/>
    </source>
</evidence>
<dbReference type="GO" id="GO:0004553">
    <property type="term" value="F:hydrolase activity, hydrolyzing O-glycosyl compounds"/>
    <property type="evidence" value="ECO:0007669"/>
    <property type="project" value="InterPro"/>
</dbReference>
<dbReference type="Gene3D" id="2.60.40.290">
    <property type="match status" value="1"/>
</dbReference>
<dbReference type="SUPFAM" id="SSF50685">
    <property type="entry name" value="Barwin-like endoglucanases"/>
    <property type="match status" value="1"/>
</dbReference>
<proteinExistence type="predicted"/>
<feature type="compositionally biased region" description="Low complexity" evidence="1">
    <location>
        <begin position="304"/>
        <end position="331"/>
    </location>
</feature>
<dbReference type="GO" id="GO:0030247">
    <property type="term" value="F:polysaccharide binding"/>
    <property type="evidence" value="ECO:0007669"/>
    <property type="project" value="UniProtKB-UniRule"/>
</dbReference>
<evidence type="ECO:0000313" key="5">
    <source>
        <dbReference type="Proteomes" id="UP000598174"/>
    </source>
</evidence>
<dbReference type="Gene3D" id="2.60.40.760">
    <property type="entry name" value="Expansin, cellulose-binding-like domain"/>
    <property type="match status" value="1"/>
</dbReference>
<dbReference type="Pfam" id="PF00553">
    <property type="entry name" value="CBM_2"/>
    <property type="match status" value="1"/>
</dbReference>
<evidence type="ECO:0000313" key="4">
    <source>
        <dbReference type="EMBL" id="GIE15066.1"/>
    </source>
</evidence>
<dbReference type="AlphaFoldDB" id="A0A919JDB0"/>
<sequence>MASRTRTWLAAAVAAIAAAFFLGYALPSAQAAPVVGNATYFDALGAPFGGCGLPQAELDTQNFVALNVYNTPGDYNFYPRPVTDATKIGAWNNGLNCGRWVRVTIDDYCTGVNDGAPGQAFCRNGSWVSDAYQGKTLMMQVADSCGDTNAWCRDDPNHLDLAKGALNQFAPDLYPDHWNNRHVSWEYAPAPAYSGDIKIGFLQGAQLYWPAIAVGHLANGIHGVEYLQNGSWVTAKMNSDMGQSYIIGGSTAGSSSFTIRVRDANDQLINNGREYGFALPTSCATRCSPAYTAASYKTSDGGISTTSPTPQTTTSSPDPSPSTSPTSASGACTATSTVASTWNGGFQANVTVKAGAAPISGWSARWTFTGGESLSSLWSATYTVSGSTVTAGNVSYNGALAAGASTTFGYIGTGTPAPVSVSCSTP</sequence>
<evidence type="ECO:0000256" key="1">
    <source>
        <dbReference type="SAM" id="MobiDB-lite"/>
    </source>
</evidence>
<dbReference type="InterPro" id="IPR001919">
    <property type="entry name" value="CBD2"/>
</dbReference>
<name>A0A919JDB0_9ACTN</name>